<dbReference type="InterPro" id="IPR001173">
    <property type="entry name" value="Glyco_trans_2-like"/>
</dbReference>
<dbReference type="SUPFAM" id="SSF53448">
    <property type="entry name" value="Nucleotide-diphospho-sugar transferases"/>
    <property type="match status" value="1"/>
</dbReference>
<dbReference type="EMBL" id="JADEWZ010000041">
    <property type="protein sequence ID" value="MBE9118230.1"/>
    <property type="molecule type" value="Genomic_DNA"/>
</dbReference>
<protein>
    <submittedName>
        <fullName evidence="2">Glycosyltransferase</fullName>
    </submittedName>
</protein>
<accession>A0A8J7JEG8</accession>
<dbReference type="RefSeq" id="WP_194031319.1">
    <property type="nucleotide sequence ID" value="NZ_JADEWZ010000041.1"/>
</dbReference>
<name>A0A8J7JEG8_9CYAN</name>
<dbReference type="Pfam" id="PF00535">
    <property type="entry name" value="Glycos_transf_2"/>
    <property type="match status" value="1"/>
</dbReference>
<evidence type="ECO:0000313" key="2">
    <source>
        <dbReference type="EMBL" id="MBE9118230.1"/>
    </source>
</evidence>
<comment type="caution">
    <text evidence="2">The sequence shown here is derived from an EMBL/GenBank/DDBJ whole genome shotgun (WGS) entry which is preliminary data.</text>
</comment>
<evidence type="ECO:0000259" key="1">
    <source>
        <dbReference type="Pfam" id="PF00535"/>
    </source>
</evidence>
<reference evidence="2" key="1">
    <citation type="submission" date="2020-10" db="EMBL/GenBank/DDBJ databases">
        <authorList>
            <person name="Castelo-Branco R."/>
            <person name="Eusebio N."/>
            <person name="Adriana R."/>
            <person name="Vieira A."/>
            <person name="Brugerolle De Fraissinette N."/>
            <person name="Rezende De Castro R."/>
            <person name="Schneider M.P."/>
            <person name="Vasconcelos V."/>
            <person name="Leao P.N."/>
        </authorList>
    </citation>
    <scope>NUCLEOTIDE SEQUENCE</scope>
    <source>
        <strain evidence="2">LEGE 07157</strain>
    </source>
</reference>
<dbReference type="AlphaFoldDB" id="A0A8J7JEG8"/>
<gene>
    <name evidence="2" type="ORF">IQ249_20250</name>
</gene>
<feature type="domain" description="Glycosyltransferase 2-like" evidence="1">
    <location>
        <begin position="48"/>
        <end position="116"/>
    </location>
</feature>
<sequence length="316" mass="36886">MNEQPLLSIVTPTLGKFSNYWLERLLKIKGNVEFVFVYPPGFPQKSVSDPRVRIITGPYKGEMMQRFVAFLNTTGKYVLALDDDDYVHPDVLQAVEEYFEQFPESFVLRLRTIKIDYQEEESIKAEWLEMPHIKDLKVIPGKPKKEELEVTLQELPIAPLDKALDPRCLVLPFAEREDMQGSHIENFNTKVWRNDLVKEILPDISQSTKLMGCLTWIPASAFDRLMGLFLQAKFYKKGAIVGHWMPQPEQIRYIDKDPALKPPRFHVASDVLLVRSFPQYGYLWNLFFNKLYGVPRAFLKVMKWKFLKKSMPRAKV</sequence>
<dbReference type="InterPro" id="IPR029044">
    <property type="entry name" value="Nucleotide-diphossugar_trans"/>
</dbReference>
<dbReference type="Proteomes" id="UP000654482">
    <property type="component" value="Unassembled WGS sequence"/>
</dbReference>
<evidence type="ECO:0000313" key="3">
    <source>
        <dbReference type="Proteomes" id="UP000654482"/>
    </source>
</evidence>
<proteinExistence type="predicted"/>
<organism evidence="2 3">
    <name type="scientific">Lusitaniella coriacea LEGE 07157</name>
    <dbReference type="NCBI Taxonomy" id="945747"/>
    <lineage>
        <taxon>Bacteria</taxon>
        <taxon>Bacillati</taxon>
        <taxon>Cyanobacteriota</taxon>
        <taxon>Cyanophyceae</taxon>
        <taxon>Spirulinales</taxon>
        <taxon>Lusitaniellaceae</taxon>
        <taxon>Lusitaniella</taxon>
    </lineage>
</organism>
<dbReference type="CDD" id="cd00761">
    <property type="entry name" value="Glyco_tranf_GTA_type"/>
    <property type="match status" value="1"/>
</dbReference>
<keyword evidence="3" id="KW-1185">Reference proteome</keyword>
<dbReference type="Gene3D" id="3.90.550.10">
    <property type="entry name" value="Spore Coat Polysaccharide Biosynthesis Protein SpsA, Chain A"/>
    <property type="match status" value="1"/>
</dbReference>